<protein>
    <submittedName>
        <fullName evidence="2">Uncharacterized protein</fullName>
    </submittedName>
</protein>
<name>A0A5C6RGW4_9BACT</name>
<comment type="caution">
    <text evidence="2">The sequence shown here is derived from an EMBL/GenBank/DDBJ whole genome shotgun (WGS) entry which is preliminary data.</text>
</comment>
<dbReference type="AlphaFoldDB" id="A0A5C6RGW4"/>
<dbReference type="EMBL" id="VOOR01000173">
    <property type="protein sequence ID" value="TXB54411.1"/>
    <property type="molecule type" value="Genomic_DNA"/>
</dbReference>
<evidence type="ECO:0000313" key="2">
    <source>
        <dbReference type="EMBL" id="TXB54411.1"/>
    </source>
</evidence>
<evidence type="ECO:0000313" key="3">
    <source>
        <dbReference type="Proteomes" id="UP000321580"/>
    </source>
</evidence>
<dbReference type="Proteomes" id="UP000321580">
    <property type="component" value="Unassembled WGS sequence"/>
</dbReference>
<organism evidence="2 3">
    <name type="scientific">Phaeodactylibacter luteus</name>
    <dbReference type="NCBI Taxonomy" id="1564516"/>
    <lineage>
        <taxon>Bacteria</taxon>
        <taxon>Pseudomonadati</taxon>
        <taxon>Bacteroidota</taxon>
        <taxon>Saprospiria</taxon>
        <taxon>Saprospirales</taxon>
        <taxon>Haliscomenobacteraceae</taxon>
        <taxon>Phaeodactylibacter</taxon>
    </lineage>
</organism>
<accession>A0A5C6RGW4</accession>
<sequence>MKNNMDKEKFLALAAKKYEHINALTDKLTMMDYEKGLVEIMQELGREVAQSQLGDQAQDRRKKRGTNPPSGQSK</sequence>
<reference evidence="2 3" key="1">
    <citation type="submission" date="2019-08" db="EMBL/GenBank/DDBJ databases">
        <title>Genome of Phaeodactylibacter luteus.</title>
        <authorList>
            <person name="Bowman J.P."/>
        </authorList>
    </citation>
    <scope>NUCLEOTIDE SEQUENCE [LARGE SCALE GENOMIC DNA]</scope>
    <source>
        <strain evidence="2 3">KCTC 42180</strain>
    </source>
</reference>
<proteinExistence type="predicted"/>
<keyword evidence="3" id="KW-1185">Reference proteome</keyword>
<evidence type="ECO:0000256" key="1">
    <source>
        <dbReference type="SAM" id="MobiDB-lite"/>
    </source>
</evidence>
<feature type="region of interest" description="Disordered" evidence="1">
    <location>
        <begin position="49"/>
        <end position="74"/>
    </location>
</feature>
<gene>
    <name evidence="2" type="ORF">FRY97_21995</name>
</gene>
<dbReference type="RefSeq" id="WP_147169773.1">
    <property type="nucleotide sequence ID" value="NZ_VOOR01000173.1"/>
</dbReference>